<evidence type="ECO:0000256" key="1">
    <source>
        <dbReference type="SAM" id="MobiDB-lite"/>
    </source>
</evidence>
<proteinExistence type="predicted"/>
<accession>A0A915K5C3</accession>
<evidence type="ECO:0000313" key="3">
    <source>
        <dbReference type="WBParaSite" id="nRc.2.0.1.t33399-RA"/>
    </source>
</evidence>
<protein>
    <submittedName>
        <fullName evidence="3">Uncharacterized protein</fullName>
    </submittedName>
</protein>
<reference evidence="3" key="1">
    <citation type="submission" date="2022-11" db="UniProtKB">
        <authorList>
            <consortium name="WormBaseParasite"/>
        </authorList>
    </citation>
    <scope>IDENTIFICATION</scope>
</reference>
<sequence length="84" mass="9436">MHPLCKSALQNRLSFSCESPPSSELDDNNDPDGNGSALSLHNELEILSKRYMICVGRKDKKAFWLETTDKRAFPASEEHLLSTL</sequence>
<organism evidence="2 3">
    <name type="scientific">Romanomermis culicivorax</name>
    <name type="common">Nematode worm</name>
    <dbReference type="NCBI Taxonomy" id="13658"/>
    <lineage>
        <taxon>Eukaryota</taxon>
        <taxon>Metazoa</taxon>
        <taxon>Ecdysozoa</taxon>
        <taxon>Nematoda</taxon>
        <taxon>Enoplea</taxon>
        <taxon>Dorylaimia</taxon>
        <taxon>Mermithida</taxon>
        <taxon>Mermithoidea</taxon>
        <taxon>Mermithidae</taxon>
        <taxon>Romanomermis</taxon>
    </lineage>
</organism>
<name>A0A915K5C3_ROMCU</name>
<dbReference type="AlphaFoldDB" id="A0A915K5C3"/>
<dbReference type="WBParaSite" id="nRc.2.0.1.t33399-RA">
    <property type="protein sequence ID" value="nRc.2.0.1.t33399-RA"/>
    <property type="gene ID" value="nRc.2.0.1.g33399"/>
</dbReference>
<evidence type="ECO:0000313" key="2">
    <source>
        <dbReference type="Proteomes" id="UP000887565"/>
    </source>
</evidence>
<keyword evidence="2" id="KW-1185">Reference proteome</keyword>
<feature type="region of interest" description="Disordered" evidence="1">
    <location>
        <begin position="16"/>
        <end position="38"/>
    </location>
</feature>
<dbReference type="Proteomes" id="UP000887565">
    <property type="component" value="Unplaced"/>
</dbReference>